<comment type="subcellular location">
    <subcellularLocation>
        <location evidence="1">Nucleus</location>
    </subcellularLocation>
</comment>
<reference evidence="10" key="2">
    <citation type="submission" date="2025-09" db="UniProtKB">
        <authorList>
            <consortium name="Ensembl"/>
        </authorList>
    </citation>
    <scope>IDENTIFICATION</scope>
</reference>
<name>A0A8C3Q024_CHRPC</name>
<comment type="similarity">
    <text evidence="2">Belongs to the uracil-DNA glycosylase (UDG) superfamily. SMUG1 family.</text>
</comment>
<dbReference type="GO" id="GO:0003677">
    <property type="term" value="F:DNA binding"/>
    <property type="evidence" value="ECO:0007669"/>
    <property type="project" value="UniProtKB-KW"/>
</dbReference>
<dbReference type="InterPro" id="IPR039134">
    <property type="entry name" value="SMUG1"/>
</dbReference>
<dbReference type="Pfam" id="PF03167">
    <property type="entry name" value="UDG"/>
    <property type="match status" value="1"/>
</dbReference>
<dbReference type="Gene3D" id="3.40.470.10">
    <property type="entry name" value="Uracil-DNA glycosylase-like domain"/>
    <property type="match status" value="1"/>
</dbReference>
<keyword evidence="6" id="KW-0234">DNA repair</keyword>
<protein>
    <submittedName>
        <fullName evidence="10">Single-strand-selective monofunctional uracil-DNA glycosylase 1</fullName>
    </submittedName>
</protein>
<dbReference type="FunFam" id="3.40.470.10:FF:000005">
    <property type="entry name" value="Single-strand selective monofunctional uracil DNA glycosylase"/>
    <property type="match status" value="1"/>
</dbReference>
<dbReference type="InterPro" id="IPR005122">
    <property type="entry name" value="Uracil-DNA_glycosylase-like"/>
</dbReference>
<dbReference type="GO" id="GO:0017065">
    <property type="term" value="F:single-strand selective uracil DNA N-glycosylase activity"/>
    <property type="evidence" value="ECO:0007669"/>
    <property type="project" value="InterPro"/>
</dbReference>
<dbReference type="InterPro" id="IPR036895">
    <property type="entry name" value="Uracil-DNA_glycosylase-like_sf"/>
</dbReference>
<dbReference type="AlphaFoldDB" id="A0A8C3Q024"/>
<evidence type="ECO:0000313" key="11">
    <source>
        <dbReference type="Proteomes" id="UP000694543"/>
    </source>
</evidence>
<dbReference type="CDD" id="cd19374">
    <property type="entry name" value="UDG-F3_SMUG1-like"/>
    <property type="match status" value="1"/>
</dbReference>
<dbReference type="PANTHER" id="PTHR13235">
    <property type="entry name" value="SINGLE-STRAND SELECTIVE MONOFUNCTIONAL URACIL DNA GLYCOSYLASE"/>
    <property type="match status" value="1"/>
</dbReference>
<dbReference type="GO" id="GO:0000703">
    <property type="term" value="F:oxidized pyrimidine nucleobase lesion DNA N-glycosylase activity"/>
    <property type="evidence" value="ECO:0007669"/>
    <property type="project" value="TreeGrafter"/>
</dbReference>
<evidence type="ECO:0000256" key="2">
    <source>
        <dbReference type="ARBA" id="ARBA00007889"/>
    </source>
</evidence>
<evidence type="ECO:0000259" key="9">
    <source>
        <dbReference type="Pfam" id="PF03167"/>
    </source>
</evidence>
<feature type="domain" description="Uracil-DNA glycosylase-like" evidence="9">
    <location>
        <begin position="94"/>
        <end position="267"/>
    </location>
</feature>
<proteinExistence type="inferred from homology"/>
<dbReference type="SUPFAM" id="SSF52141">
    <property type="entry name" value="Uracil-DNA glycosylase-like"/>
    <property type="match status" value="1"/>
</dbReference>
<evidence type="ECO:0000256" key="7">
    <source>
        <dbReference type="ARBA" id="ARBA00023242"/>
    </source>
</evidence>
<keyword evidence="5" id="KW-0238">DNA-binding</keyword>
<accession>A0A8C3Q024</accession>
<evidence type="ECO:0000256" key="8">
    <source>
        <dbReference type="SAM" id="MobiDB-lite"/>
    </source>
</evidence>
<keyword evidence="7" id="KW-0539">Nucleus</keyword>
<evidence type="ECO:0000256" key="4">
    <source>
        <dbReference type="ARBA" id="ARBA00022801"/>
    </source>
</evidence>
<evidence type="ECO:0000256" key="1">
    <source>
        <dbReference type="ARBA" id="ARBA00004123"/>
    </source>
</evidence>
<dbReference type="GO" id="GO:0005634">
    <property type="term" value="C:nucleus"/>
    <property type="evidence" value="ECO:0007669"/>
    <property type="project" value="UniProtKB-SubCell"/>
</dbReference>
<feature type="region of interest" description="Disordered" evidence="8">
    <location>
        <begin position="288"/>
        <end position="313"/>
    </location>
</feature>
<evidence type="ECO:0000256" key="3">
    <source>
        <dbReference type="ARBA" id="ARBA00022763"/>
    </source>
</evidence>
<sequence length="313" mass="34399">MAVSPPCHLPVTSPLCPQAQQPAADGSMEERPEPAVTTTEADGLAERFLQLERDHNSLLRELPPFGAPVSHVYSPLDYAWEPHRDFVRRYCRGPKRVLFLGMNPGPFGMAQTGVPFGETRHVREWLGVSGEVGKPPSEHPKRPVLGLTCKRAEVSGTRFWGLVRTLCPDPHVFFRHCFVHNHCPLLFLASSGRNLAPSELPPAQRVQLMGLCDRALAQAVGLLGVQMVVGVGRFAEQRARRALAAAGVTVRIEGFPHPSPRSARANKGWEEQARARLGELGVLELFREEGGSPERDGGGSERPLVIKEEVEED</sequence>
<dbReference type="PANTHER" id="PTHR13235:SF2">
    <property type="entry name" value="SINGLE-STRAND SELECTIVE MONOFUNCTIONAL URACIL DNA GLYCOSYLASE"/>
    <property type="match status" value="1"/>
</dbReference>
<evidence type="ECO:0000256" key="6">
    <source>
        <dbReference type="ARBA" id="ARBA00023204"/>
    </source>
</evidence>
<reference evidence="10" key="1">
    <citation type="submission" date="2025-08" db="UniProtKB">
        <authorList>
            <consortium name="Ensembl"/>
        </authorList>
    </citation>
    <scope>IDENTIFICATION</scope>
</reference>
<evidence type="ECO:0000313" key="10">
    <source>
        <dbReference type="Ensembl" id="ENSCPIP00010012330.1"/>
    </source>
</evidence>
<keyword evidence="3" id="KW-0227">DNA damage</keyword>
<keyword evidence="11" id="KW-1185">Reference proteome</keyword>
<dbReference type="Ensembl" id="ENSCPIT00010014608.1">
    <property type="protein sequence ID" value="ENSCPIP00010012330.1"/>
    <property type="gene ID" value="ENSCPIG00010009647.1"/>
</dbReference>
<feature type="region of interest" description="Disordered" evidence="8">
    <location>
        <begin position="1"/>
        <end position="39"/>
    </location>
</feature>
<dbReference type="GO" id="GO:0006284">
    <property type="term" value="P:base-excision repair"/>
    <property type="evidence" value="ECO:0007669"/>
    <property type="project" value="InterPro"/>
</dbReference>
<dbReference type="Proteomes" id="UP000694543">
    <property type="component" value="Unplaced"/>
</dbReference>
<keyword evidence="4" id="KW-0378">Hydrolase</keyword>
<organism evidence="10 11">
    <name type="scientific">Chrysolophus pictus</name>
    <name type="common">Golden pheasant</name>
    <name type="synonym">Phasianus pictus</name>
    <dbReference type="NCBI Taxonomy" id="9089"/>
    <lineage>
        <taxon>Eukaryota</taxon>
        <taxon>Metazoa</taxon>
        <taxon>Chordata</taxon>
        <taxon>Craniata</taxon>
        <taxon>Vertebrata</taxon>
        <taxon>Euteleostomi</taxon>
        <taxon>Archelosauria</taxon>
        <taxon>Archosauria</taxon>
        <taxon>Dinosauria</taxon>
        <taxon>Saurischia</taxon>
        <taxon>Theropoda</taxon>
        <taxon>Coelurosauria</taxon>
        <taxon>Aves</taxon>
        <taxon>Neognathae</taxon>
        <taxon>Galloanserae</taxon>
        <taxon>Galliformes</taxon>
        <taxon>Phasianidae</taxon>
        <taxon>Phasianinae</taxon>
        <taxon>Chrysolophus</taxon>
    </lineage>
</organism>
<evidence type="ECO:0000256" key="5">
    <source>
        <dbReference type="ARBA" id="ARBA00023125"/>
    </source>
</evidence>